<feature type="domain" description="ABC3 transporter permease C-terminal" evidence="7">
    <location>
        <begin position="779"/>
        <end position="892"/>
    </location>
</feature>
<evidence type="ECO:0000256" key="3">
    <source>
        <dbReference type="ARBA" id="ARBA00022692"/>
    </source>
</evidence>
<keyword evidence="10" id="KW-1185">Reference proteome</keyword>
<feature type="transmembrane region" description="Helical" evidence="6">
    <location>
        <begin position="776"/>
        <end position="801"/>
    </location>
</feature>
<feature type="transmembrane region" description="Helical" evidence="6">
    <location>
        <begin position="371"/>
        <end position="391"/>
    </location>
</feature>
<evidence type="ECO:0000256" key="1">
    <source>
        <dbReference type="ARBA" id="ARBA00004651"/>
    </source>
</evidence>
<dbReference type="GO" id="GO:0005886">
    <property type="term" value="C:plasma membrane"/>
    <property type="evidence" value="ECO:0007669"/>
    <property type="project" value="UniProtKB-SubCell"/>
</dbReference>
<dbReference type="InterPro" id="IPR047699">
    <property type="entry name" value="Permease_put_prefix"/>
</dbReference>
<feature type="domain" description="MacB-like periplasmic core" evidence="8">
    <location>
        <begin position="561"/>
        <end position="705"/>
    </location>
</feature>
<evidence type="ECO:0000256" key="2">
    <source>
        <dbReference type="ARBA" id="ARBA00022475"/>
    </source>
</evidence>
<dbReference type="AlphaFoldDB" id="A0A6C0GCD6"/>
<keyword evidence="3 6" id="KW-0812">Transmembrane</keyword>
<organism evidence="9 10">
    <name type="scientific">Rhodocytophaga rosea</name>
    <dbReference type="NCBI Taxonomy" id="2704465"/>
    <lineage>
        <taxon>Bacteria</taxon>
        <taxon>Pseudomonadati</taxon>
        <taxon>Bacteroidota</taxon>
        <taxon>Cytophagia</taxon>
        <taxon>Cytophagales</taxon>
        <taxon>Rhodocytophagaceae</taxon>
        <taxon>Rhodocytophaga</taxon>
    </lineage>
</organism>
<protein>
    <submittedName>
        <fullName evidence="9">FtsX-like permease family protein</fullName>
    </submittedName>
</protein>
<gene>
    <name evidence="9" type="ORF">GXP67_02195</name>
</gene>
<dbReference type="EMBL" id="CP048222">
    <property type="protein sequence ID" value="QHT65557.1"/>
    <property type="molecule type" value="Genomic_DNA"/>
</dbReference>
<evidence type="ECO:0000259" key="7">
    <source>
        <dbReference type="Pfam" id="PF02687"/>
    </source>
</evidence>
<evidence type="ECO:0000313" key="9">
    <source>
        <dbReference type="EMBL" id="QHT65557.1"/>
    </source>
</evidence>
<feature type="transmembrane region" description="Helical" evidence="6">
    <location>
        <begin position="860"/>
        <end position="880"/>
    </location>
</feature>
<dbReference type="PANTHER" id="PTHR30572">
    <property type="entry name" value="MEMBRANE COMPONENT OF TRANSPORTER-RELATED"/>
    <property type="match status" value="1"/>
</dbReference>
<feature type="domain" description="ABC3 transporter permease C-terminal" evidence="7">
    <location>
        <begin position="377"/>
        <end position="489"/>
    </location>
</feature>
<comment type="subcellular location">
    <subcellularLocation>
        <location evidence="1">Cell membrane</location>
        <topology evidence="1">Multi-pass membrane protein</topology>
    </subcellularLocation>
</comment>
<dbReference type="Proteomes" id="UP000480178">
    <property type="component" value="Chromosome"/>
</dbReference>
<evidence type="ECO:0000313" key="10">
    <source>
        <dbReference type="Proteomes" id="UP000480178"/>
    </source>
</evidence>
<dbReference type="PANTHER" id="PTHR30572:SF18">
    <property type="entry name" value="ABC-TYPE MACROLIDE FAMILY EXPORT SYSTEM PERMEASE COMPONENT 2"/>
    <property type="match status" value="1"/>
</dbReference>
<dbReference type="GO" id="GO:0022857">
    <property type="term" value="F:transmembrane transporter activity"/>
    <property type="evidence" value="ECO:0007669"/>
    <property type="project" value="TreeGrafter"/>
</dbReference>
<feature type="transmembrane region" description="Helical" evidence="6">
    <location>
        <begin position="515"/>
        <end position="535"/>
    </location>
</feature>
<accession>A0A6C0GCD6</accession>
<name>A0A6C0GCD6_9BACT</name>
<dbReference type="InterPro" id="IPR003838">
    <property type="entry name" value="ABC3_permease_C"/>
</dbReference>
<dbReference type="Pfam" id="PF02687">
    <property type="entry name" value="FtsX"/>
    <property type="match status" value="2"/>
</dbReference>
<dbReference type="KEGG" id="rhoz:GXP67_02195"/>
<dbReference type="InterPro" id="IPR050250">
    <property type="entry name" value="Macrolide_Exporter_MacB"/>
</dbReference>
<feature type="transmembrane region" description="Helical" evidence="6">
    <location>
        <begin position="828"/>
        <end position="848"/>
    </location>
</feature>
<dbReference type="NCBIfam" id="NF038404">
    <property type="entry name" value="perm_prefix_2"/>
    <property type="match status" value="1"/>
</dbReference>
<dbReference type="RefSeq" id="WP_162441639.1">
    <property type="nucleotide sequence ID" value="NZ_CP048222.1"/>
</dbReference>
<evidence type="ECO:0000256" key="6">
    <source>
        <dbReference type="SAM" id="Phobius"/>
    </source>
</evidence>
<evidence type="ECO:0000259" key="8">
    <source>
        <dbReference type="Pfam" id="PF12704"/>
    </source>
</evidence>
<feature type="transmembrane region" description="Helical" evidence="6">
    <location>
        <begin position="468"/>
        <end position="495"/>
    </location>
</feature>
<keyword evidence="2" id="KW-1003">Cell membrane</keyword>
<proteinExistence type="predicted"/>
<evidence type="ECO:0000256" key="5">
    <source>
        <dbReference type="ARBA" id="ARBA00023136"/>
    </source>
</evidence>
<dbReference type="Pfam" id="PF12704">
    <property type="entry name" value="MacB_PCD"/>
    <property type="match status" value="2"/>
</dbReference>
<reference evidence="9 10" key="1">
    <citation type="submission" date="2020-01" db="EMBL/GenBank/DDBJ databases">
        <authorList>
            <person name="Kim M.K."/>
        </authorList>
    </citation>
    <scope>NUCLEOTIDE SEQUENCE [LARGE SCALE GENOMIC DNA]</scope>
    <source>
        <strain evidence="9 10">172606-1</strain>
    </source>
</reference>
<keyword evidence="5 6" id="KW-0472">Membrane</keyword>
<dbReference type="InterPro" id="IPR025857">
    <property type="entry name" value="MacB_PCD"/>
</dbReference>
<sequence>MAATDKKHIPPRWAEKLLEWYCPAESLEEVQGDLQELYIYWVDTHGKSEANRCYIWCAFRLARPFQQKQPIRSHLQPNTFGMISHYLKIALRNTSRQKAFSFINISGLALGLACSLLIGLYVQDEYSYDRHWTNSGRIFRLNQTSRFEQEQKASTVALPAGPAIARSVTGVEAVTRLFIRSGSIQILANQGQKARLFQEREVAMVDSSFFKVFSLPLLYGNPATALNTPASVVISREMAQKYFGDSNPMGKVLRYENIADLTITGVFADLPRNTDFTFDFLVNFDILFAVEQPSIAEFMQKDWLYNPAEIFLKLSPASSTAQVEAQFPKLLEQSGDDRVKAHIQYYLQALPEVHLYSGELIGVPSRGSIQFVVLLSAIAGLTLLVACFNYINLNTAQALRRAKEVGLRKTLGAARSQLVGQFMGEAFLQSILAFCLAILLAYILLPFLNELGDKQYVFPDFLHPQLLLFATALLVLTALLSGAYPALFTSGFLPVVALRGKISQAVSNKQRLRQVLVIVQFSVTLVLITATIVIYQQVSYLRNKPLGFQKEQVVVIPLFGSGNSVNISQGVDGPFRMRMNTFEQALSQNIRIQGSTALSAMPGSGYLRSLVVPEGYTEQSNIFVSWVSVDYDFLPTLHIPFLAGRNFSKETGTDHLQAFVINESAARTFGYASAEEAVGRPIQRGGEGGKKGIIIGVVNDFNFNSLDQPMEPLIIDIEVPRFGVFAVTIASDHIPETLAQLKEQWEAFFPERVFEYTFLDENLDAQYNRQEKLSRLLSVFSGLSILISCLGLFGLAAYITYQRSHEIGIRKVLGASTGSLVALLSRDFIRLVLLANLIAIPLGWYLLHQWLETFANRISLQPWVFIGVGVCTLLIAFLTVSSQTFKASAMNPVKTIRRE</sequence>
<feature type="domain" description="MacB-like periplasmic core" evidence="8">
    <location>
        <begin position="101"/>
        <end position="328"/>
    </location>
</feature>
<feature type="transmembrane region" description="Helical" evidence="6">
    <location>
        <begin position="426"/>
        <end position="448"/>
    </location>
</feature>
<evidence type="ECO:0000256" key="4">
    <source>
        <dbReference type="ARBA" id="ARBA00022989"/>
    </source>
</evidence>
<feature type="transmembrane region" description="Helical" evidence="6">
    <location>
        <begin position="102"/>
        <end position="122"/>
    </location>
</feature>
<keyword evidence="4 6" id="KW-1133">Transmembrane helix</keyword>